<evidence type="ECO:0000256" key="1">
    <source>
        <dbReference type="SAM" id="Coils"/>
    </source>
</evidence>
<name>A0ABX0IGG5_9FLAO</name>
<feature type="coiled-coil region" evidence="1">
    <location>
        <begin position="38"/>
        <end position="77"/>
    </location>
</feature>
<proteinExistence type="predicted"/>
<gene>
    <name evidence="2" type="ORF">G4L40_12160</name>
</gene>
<organism evidence="2 3">
    <name type="scientific">Flavobacterium celericrescens</name>
    <dbReference type="NCBI Taxonomy" id="2709780"/>
    <lineage>
        <taxon>Bacteria</taxon>
        <taxon>Pseudomonadati</taxon>
        <taxon>Bacteroidota</taxon>
        <taxon>Flavobacteriia</taxon>
        <taxon>Flavobacteriales</taxon>
        <taxon>Flavobacteriaceae</taxon>
        <taxon>Flavobacterium</taxon>
    </lineage>
</organism>
<evidence type="ECO:0000313" key="3">
    <source>
        <dbReference type="Proteomes" id="UP000761423"/>
    </source>
</evidence>
<keyword evidence="3" id="KW-1185">Reference proteome</keyword>
<keyword evidence="1" id="KW-0175">Coiled coil</keyword>
<accession>A0ABX0IGG5</accession>
<dbReference type="RefSeq" id="WP_166237475.1">
    <property type="nucleotide sequence ID" value="NZ_JAAJBV010000011.1"/>
</dbReference>
<protein>
    <submittedName>
        <fullName evidence="2">Uncharacterized protein</fullName>
    </submittedName>
</protein>
<reference evidence="2 3" key="1">
    <citation type="submission" date="2020-02" db="EMBL/GenBank/DDBJ databases">
        <authorList>
            <person name="Chen W.-M."/>
        </authorList>
    </citation>
    <scope>NUCLEOTIDE SEQUENCE [LARGE SCALE GENOMIC DNA]</scope>
    <source>
        <strain evidence="2 3">TWA-26</strain>
    </source>
</reference>
<dbReference type="EMBL" id="JAAJBV010000011">
    <property type="protein sequence ID" value="NHM05458.1"/>
    <property type="molecule type" value="Genomic_DNA"/>
</dbReference>
<dbReference type="Proteomes" id="UP000761423">
    <property type="component" value="Unassembled WGS sequence"/>
</dbReference>
<sequence length="98" mass="11969">MVLLFFLLIVAIIIIYKLNDKVEDDKVIKSNYSWKEEILSLKESIQNLESRENELRQKNMIDEINRNKEKIKEYRNKIIKLDTYIYNNEKYLKEKGRI</sequence>
<evidence type="ECO:0000313" key="2">
    <source>
        <dbReference type="EMBL" id="NHM05458.1"/>
    </source>
</evidence>
<comment type="caution">
    <text evidence="2">The sequence shown here is derived from an EMBL/GenBank/DDBJ whole genome shotgun (WGS) entry which is preliminary data.</text>
</comment>